<dbReference type="InterPro" id="IPR045864">
    <property type="entry name" value="aa-tRNA-synth_II/BPL/LPL"/>
</dbReference>
<dbReference type="GO" id="GO:0006313">
    <property type="term" value="P:DNA transposition"/>
    <property type="evidence" value="ECO:0007669"/>
    <property type="project" value="InterPro"/>
</dbReference>
<comment type="caution">
    <text evidence="2">The sequence shown here is derived from an EMBL/GenBank/DDBJ whole genome shotgun (WGS) entry which is preliminary data.</text>
</comment>
<dbReference type="GO" id="GO:0006427">
    <property type="term" value="P:histidyl-tRNA aminoacylation"/>
    <property type="evidence" value="ECO:0007669"/>
    <property type="project" value="TreeGrafter"/>
</dbReference>
<dbReference type="STRING" id="368603.AYY16_09620"/>
<dbReference type="InterPro" id="IPR004516">
    <property type="entry name" value="HisRS/HisZ"/>
</dbReference>
<dbReference type="SMART" id="SM01321">
    <property type="entry name" value="Y1_Tnp"/>
    <property type="match status" value="1"/>
</dbReference>
<dbReference type="SUPFAM" id="SSF143422">
    <property type="entry name" value="Transposase IS200-like"/>
    <property type="match status" value="1"/>
</dbReference>
<organism evidence="2 3">
    <name type="scientific">Morganella psychrotolerans</name>
    <dbReference type="NCBI Taxonomy" id="368603"/>
    <lineage>
        <taxon>Bacteria</taxon>
        <taxon>Pseudomonadati</taxon>
        <taxon>Pseudomonadota</taxon>
        <taxon>Gammaproteobacteria</taxon>
        <taxon>Enterobacterales</taxon>
        <taxon>Morganellaceae</taxon>
        <taxon>Morganella</taxon>
    </lineage>
</organism>
<dbReference type="SUPFAM" id="SSF55681">
    <property type="entry name" value="Class II aaRS and biotin synthetases"/>
    <property type="match status" value="1"/>
</dbReference>
<name>A0A1B8HM01_9GAMM</name>
<dbReference type="RefSeq" id="WP_067421990.1">
    <property type="nucleotide sequence ID" value="NZ_LZEX01000004.1"/>
</dbReference>
<evidence type="ECO:0000313" key="3">
    <source>
        <dbReference type="Proteomes" id="UP000092247"/>
    </source>
</evidence>
<dbReference type="AlphaFoldDB" id="A0A1B8HM01"/>
<reference evidence="2 3" key="1">
    <citation type="submission" date="2016-06" db="EMBL/GenBank/DDBJ databases">
        <authorList>
            <person name="Kjaerup R.B."/>
            <person name="Dalgaard T.S."/>
            <person name="Juul-Madsen H.R."/>
        </authorList>
    </citation>
    <scope>NUCLEOTIDE SEQUENCE [LARGE SCALE GENOMIC DNA]</scope>
    <source>
        <strain evidence="2 3">GCSL-Mp3</strain>
    </source>
</reference>
<sequence>MPRRERLYFSGLPQLIKLNGHNHQKLFQEEEDYSRFLTCIDKSLESYDCELHAYSFQADVVLLLLTPKSKEDLSRFIQHIGRQYVPYYNNKYKRSGALWERRYNSCLIEANSYFLLVSQYVDTFPSDQSEYNDKHNCNYSSFSHNSGECVIPRITEHQCYLQLGKSAQERGIHYQHFLYTTISPAVTERIQTCLKQNCVLGTNQYCQKLEFEANRTVRPHQAGRPRKHYSNNVADWIWLENRASKLLERYCYQEIRFPLLEYWDENMKNTAAFSHDNHDSPTLNCSHPALLRGEGTMGCLRVIAQHQHLQSKSKLWYIGAMFRSVAGQKQDFEQYHQIGVEAFGYDNIDIELEHILMQYDFFSSLHLTPYIELNINTVGTEAEFTRFRQALVAYYQPFLPFFEDQWRVILEERPEQLLSTPHKLLDIVNKKAPLLSDFLSEASTTRFRELLDSLNRLKIPYSVTPTLYPVNNYCHTLFEWRTTHPDSPDALLCRGGRYDASASHLLGKHMAVSGFAFMLDPIIFLIRTCHKQLLRQNATDVVLIPENTRAAGNALIVGRRLRTLFPHFTIKNDCSGMRINACRKNAERNGSRFIIVVPPEHGDELELTDKNNGLIQNMNENAMIGVLGHSVNC</sequence>
<evidence type="ECO:0000259" key="1">
    <source>
        <dbReference type="SMART" id="SM01321"/>
    </source>
</evidence>
<gene>
    <name evidence="2" type="ORF">AYY17_16100</name>
</gene>
<dbReference type="Pfam" id="PF13393">
    <property type="entry name" value="tRNA-synt_His"/>
    <property type="match status" value="1"/>
</dbReference>
<dbReference type="Gene3D" id="3.30.930.10">
    <property type="entry name" value="Bira Bifunctional Protein, Domain 2"/>
    <property type="match status" value="1"/>
</dbReference>
<dbReference type="GO" id="GO:0005737">
    <property type="term" value="C:cytoplasm"/>
    <property type="evidence" value="ECO:0007669"/>
    <property type="project" value="InterPro"/>
</dbReference>
<dbReference type="GO" id="GO:0004803">
    <property type="term" value="F:transposase activity"/>
    <property type="evidence" value="ECO:0007669"/>
    <property type="project" value="InterPro"/>
</dbReference>
<protein>
    <submittedName>
        <fullName evidence="2">Histidine--tRNA ligase</fullName>
    </submittedName>
</protein>
<dbReference type="PANTHER" id="PTHR43707">
    <property type="entry name" value="HISTIDYL-TRNA SYNTHETASE"/>
    <property type="match status" value="1"/>
</dbReference>
<dbReference type="InterPro" id="IPR036515">
    <property type="entry name" value="Transposase_17_sf"/>
</dbReference>
<dbReference type="Proteomes" id="UP000092247">
    <property type="component" value="Unassembled WGS sequence"/>
</dbReference>
<dbReference type="PANTHER" id="PTHR43707:SF1">
    <property type="entry name" value="HISTIDINE--TRNA LIGASE, MITOCHONDRIAL-RELATED"/>
    <property type="match status" value="1"/>
</dbReference>
<dbReference type="GO" id="GO:0003677">
    <property type="term" value="F:DNA binding"/>
    <property type="evidence" value="ECO:0007669"/>
    <property type="project" value="InterPro"/>
</dbReference>
<dbReference type="InterPro" id="IPR002686">
    <property type="entry name" value="Transposase_17"/>
</dbReference>
<dbReference type="Pfam" id="PF01797">
    <property type="entry name" value="Y1_Tnp"/>
    <property type="match status" value="1"/>
</dbReference>
<proteinExistence type="predicted"/>
<dbReference type="GO" id="GO:0004821">
    <property type="term" value="F:histidine-tRNA ligase activity"/>
    <property type="evidence" value="ECO:0007669"/>
    <property type="project" value="TreeGrafter"/>
</dbReference>
<dbReference type="InterPro" id="IPR041715">
    <property type="entry name" value="HisRS-like_core"/>
</dbReference>
<evidence type="ECO:0000313" key="2">
    <source>
        <dbReference type="EMBL" id="OBU10354.1"/>
    </source>
</evidence>
<feature type="domain" description="Transposase IS200-like" evidence="1">
    <location>
        <begin position="9"/>
        <end position="124"/>
    </location>
</feature>
<dbReference type="Gene3D" id="3.30.70.1290">
    <property type="entry name" value="Transposase IS200-like"/>
    <property type="match status" value="1"/>
</dbReference>
<accession>A0A1B8HM01</accession>
<keyword evidence="2" id="KW-0436">Ligase</keyword>
<dbReference type="EMBL" id="LZEX01000004">
    <property type="protein sequence ID" value="OBU10354.1"/>
    <property type="molecule type" value="Genomic_DNA"/>
</dbReference>